<proteinExistence type="predicted"/>
<sequence length="389" mass="41327">MPGKRWWLVGGVAWMLAVPAALRAALTWLPGPSVELWLLATFAAEHAALLLLGALTALALAVTLRVRTGGKGVVVGVLAAVTAVATVVPVAAAHRVAAREDVALRWSDQFAGTALTAERRPDRTEVYATVAGQRLHADLWLPPTAAPAARGGRPAVVWVHGGSWEEGRRSETPEWDSELSAAGAVVIDVEYRLSPQGRWRDQPADVACALGWVGANAARLGIDPTRVVLKGVSAGAHLSLLAAYAPQTFRPSCGVAPLRPAAVVALYPPTDMTALHDLDDWRQPDLFGLGGLHTFMQGTPTTDPDNYRLASPLTHVRAGVPPTLVVHGDHDQIVPVDQGRALVDRLDAVGVPHRYVELPFANHGFDFAWGGPNTQVARAAVARFIAEHT</sequence>
<dbReference type="Proteomes" id="UP000198210">
    <property type="component" value="Chromosome I"/>
</dbReference>
<dbReference type="InterPro" id="IPR049492">
    <property type="entry name" value="BD-FAE-like_dom"/>
</dbReference>
<keyword evidence="2" id="KW-1133">Transmembrane helix</keyword>
<dbReference type="SUPFAM" id="SSF53474">
    <property type="entry name" value="alpha/beta-Hydrolases"/>
    <property type="match status" value="1"/>
</dbReference>
<dbReference type="EMBL" id="LT607751">
    <property type="protein sequence ID" value="SCG71760.1"/>
    <property type="molecule type" value="Genomic_DNA"/>
</dbReference>
<dbReference type="PANTHER" id="PTHR48081:SF33">
    <property type="entry name" value="KYNURENINE FORMAMIDASE"/>
    <property type="match status" value="1"/>
</dbReference>
<keyword evidence="2" id="KW-0472">Membrane</keyword>
<dbReference type="AlphaFoldDB" id="A0A1C5JMG5"/>
<protein>
    <submittedName>
        <fullName evidence="4">Acetyl esterase/lipase</fullName>
    </submittedName>
</protein>
<feature type="transmembrane region" description="Helical" evidence="2">
    <location>
        <begin position="73"/>
        <end position="92"/>
    </location>
</feature>
<evidence type="ECO:0000256" key="2">
    <source>
        <dbReference type="SAM" id="Phobius"/>
    </source>
</evidence>
<keyword evidence="5" id="KW-1185">Reference proteome</keyword>
<keyword evidence="2" id="KW-0812">Transmembrane</keyword>
<dbReference type="GO" id="GO:0016787">
    <property type="term" value="F:hydrolase activity"/>
    <property type="evidence" value="ECO:0007669"/>
    <property type="project" value="UniProtKB-KW"/>
</dbReference>
<dbReference type="InterPro" id="IPR029058">
    <property type="entry name" value="AB_hydrolase_fold"/>
</dbReference>
<feature type="transmembrane region" description="Helical" evidence="2">
    <location>
        <begin position="47"/>
        <end position="66"/>
    </location>
</feature>
<evidence type="ECO:0000313" key="5">
    <source>
        <dbReference type="Proteomes" id="UP000198210"/>
    </source>
</evidence>
<reference evidence="4 5" key="1">
    <citation type="submission" date="2016-06" db="EMBL/GenBank/DDBJ databases">
        <authorList>
            <person name="Kjaerup R.B."/>
            <person name="Dalgaard T.S."/>
            <person name="Juul-Madsen H.R."/>
        </authorList>
    </citation>
    <scope>NUCLEOTIDE SEQUENCE [LARGE SCALE GENOMIC DNA]</scope>
    <source>
        <strain evidence="4 5">DSM 45097</strain>
    </source>
</reference>
<dbReference type="RefSeq" id="WP_157743771.1">
    <property type="nucleotide sequence ID" value="NZ_JBHLYF010000010.1"/>
</dbReference>
<gene>
    <name evidence="4" type="ORF">GA0074704_4679</name>
</gene>
<evidence type="ECO:0000256" key="1">
    <source>
        <dbReference type="ARBA" id="ARBA00022801"/>
    </source>
</evidence>
<evidence type="ECO:0000313" key="4">
    <source>
        <dbReference type="EMBL" id="SCG71760.1"/>
    </source>
</evidence>
<keyword evidence="1" id="KW-0378">Hydrolase</keyword>
<organism evidence="4 5">
    <name type="scientific">Micromonospora siamensis</name>
    <dbReference type="NCBI Taxonomy" id="299152"/>
    <lineage>
        <taxon>Bacteria</taxon>
        <taxon>Bacillati</taxon>
        <taxon>Actinomycetota</taxon>
        <taxon>Actinomycetes</taxon>
        <taxon>Micromonosporales</taxon>
        <taxon>Micromonosporaceae</taxon>
        <taxon>Micromonospora</taxon>
    </lineage>
</organism>
<name>A0A1C5JMG5_9ACTN</name>
<dbReference type="InterPro" id="IPR050300">
    <property type="entry name" value="GDXG_lipolytic_enzyme"/>
</dbReference>
<accession>A0A1C5JMG5</accession>
<evidence type="ECO:0000259" key="3">
    <source>
        <dbReference type="Pfam" id="PF20434"/>
    </source>
</evidence>
<dbReference type="Gene3D" id="3.40.50.1820">
    <property type="entry name" value="alpha/beta hydrolase"/>
    <property type="match status" value="1"/>
</dbReference>
<dbReference type="Pfam" id="PF20434">
    <property type="entry name" value="BD-FAE"/>
    <property type="match status" value="1"/>
</dbReference>
<dbReference type="PANTHER" id="PTHR48081">
    <property type="entry name" value="AB HYDROLASE SUPERFAMILY PROTEIN C4A8.06C"/>
    <property type="match status" value="1"/>
</dbReference>
<feature type="domain" description="BD-FAE-like" evidence="3">
    <location>
        <begin position="149"/>
        <end position="346"/>
    </location>
</feature>